<dbReference type="InterPro" id="IPR028939">
    <property type="entry name" value="P5C_Rdtase_cat_N"/>
</dbReference>
<evidence type="ECO:0000313" key="4">
    <source>
        <dbReference type="EnsemblMetazoa" id="CapteP74303"/>
    </source>
</evidence>
<dbReference type="InterPro" id="IPR051267">
    <property type="entry name" value="STEAP_metalloreductase"/>
</dbReference>
<dbReference type="OMA" id="TICCERT"/>
<keyword evidence="1" id="KW-0560">Oxidoreductase</keyword>
<dbReference type="GO" id="GO:0005886">
    <property type="term" value="C:plasma membrane"/>
    <property type="evidence" value="ECO:0007669"/>
    <property type="project" value="TreeGrafter"/>
</dbReference>
<dbReference type="EnsemblMetazoa" id="CapteT74303">
    <property type="protein sequence ID" value="CapteP74303"/>
    <property type="gene ID" value="CapteG74303"/>
</dbReference>
<dbReference type="GO" id="GO:0052851">
    <property type="term" value="F:ferric-chelate reductase (NADPH) activity"/>
    <property type="evidence" value="ECO:0007669"/>
    <property type="project" value="TreeGrafter"/>
</dbReference>
<dbReference type="HOGENOM" id="CLU_034618_1_0_1"/>
<dbReference type="PANTHER" id="PTHR14239:SF0">
    <property type="entry name" value="F420-DEPENDENT NADP REDUCTASE"/>
    <property type="match status" value="1"/>
</dbReference>
<dbReference type="AlphaFoldDB" id="R7TBT4"/>
<protein>
    <recommendedName>
        <fullName evidence="2">Pyrroline-5-carboxylate reductase catalytic N-terminal domain-containing protein</fullName>
    </recommendedName>
</protein>
<organism evidence="3">
    <name type="scientific">Capitella teleta</name>
    <name type="common">Polychaete worm</name>
    <dbReference type="NCBI Taxonomy" id="283909"/>
    <lineage>
        <taxon>Eukaryota</taxon>
        <taxon>Metazoa</taxon>
        <taxon>Spiralia</taxon>
        <taxon>Lophotrochozoa</taxon>
        <taxon>Annelida</taxon>
        <taxon>Polychaeta</taxon>
        <taxon>Sedentaria</taxon>
        <taxon>Scolecida</taxon>
        <taxon>Capitellidae</taxon>
        <taxon>Capitella</taxon>
    </lineage>
</organism>
<dbReference type="SUPFAM" id="SSF51735">
    <property type="entry name" value="NAD(P)-binding Rossmann-fold domains"/>
    <property type="match status" value="1"/>
</dbReference>
<dbReference type="STRING" id="283909.R7TBT4"/>
<reference evidence="4" key="3">
    <citation type="submission" date="2015-06" db="UniProtKB">
        <authorList>
            <consortium name="EnsemblMetazoa"/>
        </authorList>
    </citation>
    <scope>IDENTIFICATION</scope>
</reference>
<feature type="non-terminal residue" evidence="3">
    <location>
        <position position="1"/>
    </location>
</feature>
<dbReference type="EMBL" id="KB310692">
    <property type="protein sequence ID" value="ELT90947.1"/>
    <property type="molecule type" value="Genomic_DNA"/>
</dbReference>
<dbReference type="GO" id="GO:0005768">
    <property type="term" value="C:endosome"/>
    <property type="evidence" value="ECO:0007669"/>
    <property type="project" value="TreeGrafter"/>
</dbReference>
<name>R7TBT4_CAPTE</name>
<feature type="non-terminal residue" evidence="3">
    <location>
        <position position="299"/>
    </location>
</feature>
<evidence type="ECO:0000313" key="3">
    <source>
        <dbReference type="EMBL" id="ELT90947.1"/>
    </source>
</evidence>
<dbReference type="InterPro" id="IPR036291">
    <property type="entry name" value="NAD(P)-bd_dom_sf"/>
</dbReference>
<dbReference type="GO" id="GO:0008823">
    <property type="term" value="F:cupric reductase (NADH) activity"/>
    <property type="evidence" value="ECO:0007669"/>
    <property type="project" value="TreeGrafter"/>
</dbReference>
<gene>
    <name evidence="3" type="ORF">CAPTEDRAFT_74303</name>
</gene>
<evidence type="ECO:0000259" key="2">
    <source>
        <dbReference type="Pfam" id="PF03807"/>
    </source>
</evidence>
<proteinExistence type="predicted"/>
<dbReference type="Proteomes" id="UP000014760">
    <property type="component" value="Unassembled WGS sequence"/>
</dbReference>
<dbReference type="EMBL" id="AMQN01014037">
    <property type="status" value="NOT_ANNOTATED_CDS"/>
    <property type="molecule type" value="Genomic_DNA"/>
</dbReference>
<keyword evidence="5" id="KW-1185">Reference proteome</keyword>
<dbReference type="Gene3D" id="3.40.50.720">
    <property type="entry name" value="NAD(P)-binding Rossmann-like Domain"/>
    <property type="match status" value="1"/>
</dbReference>
<reference evidence="5" key="1">
    <citation type="submission" date="2012-12" db="EMBL/GenBank/DDBJ databases">
        <authorList>
            <person name="Hellsten U."/>
            <person name="Grimwood J."/>
            <person name="Chapman J.A."/>
            <person name="Shapiro H."/>
            <person name="Aerts A."/>
            <person name="Otillar R.P."/>
            <person name="Terry A.Y."/>
            <person name="Boore J.L."/>
            <person name="Simakov O."/>
            <person name="Marletaz F."/>
            <person name="Cho S.-J."/>
            <person name="Edsinger-Gonzales E."/>
            <person name="Havlak P."/>
            <person name="Kuo D.-H."/>
            <person name="Larsson T."/>
            <person name="Lv J."/>
            <person name="Arendt D."/>
            <person name="Savage R."/>
            <person name="Osoegawa K."/>
            <person name="de Jong P."/>
            <person name="Lindberg D.R."/>
            <person name="Seaver E.C."/>
            <person name="Weisblat D.A."/>
            <person name="Putnam N.H."/>
            <person name="Grigoriev I.V."/>
            <person name="Rokhsar D.S."/>
        </authorList>
    </citation>
    <scope>NUCLEOTIDE SEQUENCE</scope>
    <source>
        <strain evidence="5">I ESC-2004</strain>
    </source>
</reference>
<dbReference type="PANTHER" id="PTHR14239">
    <property type="entry name" value="DUDULIN-RELATED"/>
    <property type="match status" value="1"/>
</dbReference>
<accession>R7TBT4</accession>
<reference evidence="3 5" key="2">
    <citation type="journal article" date="2013" name="Nature">
        <title>Insights into bilaterian evolution from three spiralian genomes.</title>
        <authorList>
            <person name="Simakov O."/>
            <person name="Marletaz F."/>
            <person name="Cho S.J."/>
            <person name="Edsinger-Gonzales E."/>
            <person name="Havlak P."/>
            <person name="Hellsten U."/>
            <person name="Kuo D.H."/>
            <person name="Larsson T."/>
            <person name="Lv J."/>
            <person name="Arendt D."/>
            <person name="Savage R."/>
            <person name="Osoegawa K."/>
            <person name="de Jong P."/>
            <person name="Grimwood J."/>
            <person name="Chapman J.A."/>
            <person name="Shapiro H."/>
            <person name="Aerts A."/>
            <person name="Otillar R.P."/>
            <person name="Terry A.Y."/>
            <person name="Boore J.L."/>
            <person name="Grigoriev I.V."/>
            <person name="Lindberg D.R."/>
            <person name="Seaver E.C."/>
            <person name="Weisblat D.A."/>
            <person name="Putnam N.H."/>
            <person name="Rokhsar D.S."/>
        </authorList>
    </citation>
    <scope>NUCLEOTIDE SEQUENCE</scope>
    <source>
        <strain evidence="3 5">I ESC-2004</strain>
    </source>
</reference>
<dbReference type="EMBL" id="AMQN01014038">
    <property type="status" value="NOT_ANNOTATED_CDS"/>
    <property type="molecule type" value="Genomic_DNA"/>
</dbReference>
<evidence type="ECO:0000313" key="5">
    <source>
        <dbReference type="Proteomes" id="UP000014760"/>
    </source>
</evidence>
<feature type="domain" description="Pyrroline-5-carboxylate reductase catalytic N-terminal" evidence="2">
    <location>
        <begin position="2"/>
        <end position="94"/>
    </location>
</feature>
<dbReference type="GO" id="GO:0015677">
    <property type="term" value="P:copper ion import"/>
    <property type="evidence" value="ECO:0007669"/>
    <property type="project" value="TreeGrafter"/>
</dbReference>
<evidence type="ECO:0000256" key="1">
    <source>
        <dbReference type="ARBA" id="ARBA00023002"/>
    </source>
</evidence>
<dbReference type="OrthoDB" id="550646at2759"/>
<dbReference type="Pfam" id="PF03807">
    <property type="entry name" value="F420_oxidored"/>
    <property type="match status" value="1"/>
</dbReference>
<sequence>SVSVIGTGDFGRALAVRLIQGGYTVHMGSQDPGGRREFLEAVSPALTGVSIVRIQEAIQLSNVIFLAVNSQHHESLKQHSEQLVDKILIDVSNPDKPSKITSAAEKLQALLPSSHVCKAFNTTSAYALTDGSSIGNKVVNISANDLEVRSTVKRLAMDMGLQAVEMGGLQSARDLERRQQTLLSASNCKITRGNSSIRLHALFSKYTLNFRRVTLTYIGNGFKVGSQWPLNVFNVVLACMAINQLALCYLPGCLAAFIQIAKGTKYKAFPRWLDLWLKMRKQLGLYGLLFAIMHACVSL</sequence>